<dbReference type="AlphaFoldDB" id="A0A9Q9HGB5"/>
<name>A0A9Q9HGB5_LEICA</name>
<dbReference type="RefSeq" id="WP_259971602.1">
    <property type="nucleotide sequence ID" value="NZ_CP081070.1"/>
</dbReference>
<dbReference type="GO" id="GO:0004177">
    <property type="term" value="F:aminopeptidase activity"/>
    <property type="evidence" value="ECO:0007669"/>
    <property type="project" value="UniProtKB-KW"/>
</dbReference>
<dbReference type="SUPFAM" id="SSF53092">
    <property type="entry name" value="Creatinase/prolidase N-terminal domain"/>
    <property type="match status" value="1"/>
</dbReference>
<evidence type="ECO:0000259" key="2">
    <source>
        <dbReference type="Pfam" id="PF01321"/>
    </source>
</evidence>
<dbReference type="Gene3D" id="3.40.350.10">
    <property type="entry name" value="Creatinase/prolidase N-terminal domain"/>
    <property type="match status" value="1"/>
</dbReference>
<gene>
    <name evidence="3" type="ORF">K3721_01600</name>
</gene>
<dbReference type="InterPro" id="IPR000994">
    <property type="entry name" value="Pept_M24"/>
</dbReference>
<dbReference type="InterPro" id="IPR029149">
    <property type="entry name" value="Creatin/AminoP/Spt16_N"/>
</dbReference>
<protein>
    <submittedName>
        <fullName evidence="3">Aminopeptidase P family protein</fullName>
    </submittedName>
</protein>
<dbReference type="KEGG" id="lcae:K3721_01600"/>
<proteinExistence type="predicted"/>
<dbReference type="Pfam" id="PF00557">
    <property type="entry name" value="Peptidase_M24"/>
    <property type="match status" value="1"/>
</dbReference>
<dbReference type="Gene3D" id="3.90.230.10">
    <property type="entry name" value="Creatinase/methionine aminopeptidase superfamily"/>
    <property type="match status" value="1"/>
</dbReference>
<evidence type="ECO:0000259" key="1">
    <source>
        <dbReference type="Pfam" id="PF00557"/>
    </source>
</evidence>
<feature type="domain" description="Creatinase N-terminal" evidence="2">
    <location>
        <begin position="28"/>
        <end position="157"/>
    </location>
</feature>
<keyword evidence="3" id="KW-0378">Hydrolase</keyword>
<reference evidence="3" key="1">
    <citation type="submission" date="2021-08" db="EMBL/GenBank/DDBJ databases">
        <authorList>
            <person name="Nwanade C."/>
            <person name="Wang M."/>
            <person name="Masoudi A."/>
            <person name="Yu Z."/>
            <person name="Liu J."/>
        </authorList>
    </citation>
    <scope>NUCLEOTIDE SEQUENCE</scope>
    <source>
        <strain evidence="3">S122</strain>
    </source>
</reference>
<dbReference type="InterPro" id="IPR000587">
    <property type="entry name" value="Creatinase_N"/>
</dbReference>
<dbReference type="InterPro" id="IPR050659">
    <property type="entry name" value="Peptidase_M24B"/>
</dbReference>
<dbReference type="Proteomes" id="UP001058713">
    <property type="component" value="Chromosome"/>
</dbReference>
<keyword evidence="3" id="KW-0031">Aminopeptidase</keyword>
<evidence type="ECO:0000313" key="4">
    <source>
        <dbReference type="Proteomes" id="UP001058713"/>
    </source>
</evidence>
<keyword evidence="3" id="KW-0645">Protease</keyword>
<dbReference type="EMBL" id="CP081070">
    <property type="protein sequence ID" value="UWQ54258.1"/>
    <property type="molecule type" value="Genomic_DNA"/>
</dbReference>
<dbReference type="PANTHER" id="PTHR46112:SF2">
    <property type="entry name" value="XAA-PRO AMINOPEPTIDASE P-RELATED"/>
    <property type="match status" value="1"/>
</dbReference>
<feature type="domain" description="Peptidase M24" evidence="1">
    <location>
        <begin position="166"/>
        <end position="383"/>
    </location>
</feature>
<accession>A0A9Q9HGB5</accession>
<evidence type="ECO:0000313" key="3">
    <source>
        <dbReference type="EMBL" id="UWQ54258.1"/>
    </source>
</evidence>
<dbReference type="SUPFAM" id="SSF55920">
    <property type="entry name" value="Creatinase/aminopeptidase"/>
    <property type="match status" value="1"/>
</dbReference>
<organism evidence="3 4">
    <name type="scientific">Leisingera caerulea</name>
    <name type="common">Phaeobacter caeruleus</name>
    <dbReference type="NCBI Taxonomy" id="506591"/>
    <lineage>
        <taxon>Bacteria</taxon>
        <taxon>Pseudomonadati</taxon>
        <taxon>Pseudomonadota</taxon>
        <taxon>Alphaproteobacteria</taxon>
        <taxon>Rhodobacterales</taxon>
        <taxon>Roseobacteraceae</taxon>
        <taxon>Leisingera</taxon>
    </lineage>
</organism>
<dbReference type="PANTHER" id="PTHR46112">
    <property type="entry name" value="AMINOPEPTIDASE"/>
    <property type="match status" value="1"/>
</dbReference>
<dbReference type="Pfam" id="PF01321">
    <property type="entry name" value="Creatinase_N"/>
    <property type="match status" value="1"/>
</dbReference>
<sequence>MTARPEMYRFHNGEKAPLQFSVSEYEARIAGLRKIMADTGVSAAVFTSMHNISYYSGFTYCAFGRPYGLVVTGTEAVTISAGIDAGQPWRRAFCDNITYTDWQRDNFWRAIKTVSGEGAVVGYESDHLTLLQKGKLEAFLNPSKLVDLYLPTMEQRMRKSAAEIEMIRAGAAVADVGGFAIRDAVKEGVREIDVAMAGRDAMELEIAKRFPDAEYRDTWVWFQSGINTDGAHNPVTGRTLQRGDILSLNTFPMISGYYTALERTMFVKEVDAESLKIWEANVAAHEYGISLLQPGASCADITHKINAFFEERDLLQYRTFGYGHSFGVLSHYYGREAGLELREDVDTVLEPGMVISMEPMLTVAEGNPGAGGYREHDILVIHEDGNENITKYPYGPEFNVVG</sequence>
<dbReference type="InterPro" id="IPR036005">
    <property type="entry name" value="Creatinase/aminopeptidase-like"/>
</dbReference>